<name>A0A1I2J376_9BACL</name>
<dbReference type="AlphaFoldDB" id="A0A1I2J376"/>
<gene>
    <name evidence="1" type="ORF">SAMN04487969_15111</name>
</gene>
<dbReference type="Proteomes" id="UP000183410">
    <property type="component" value="Unassembled WGS sequence"/>
</dbReference>
<evidence type="ECO:0000313" key="2">
    <source>
        <dbReference type="Proteomes" id="UP000183410"/>
    </source>
</evidence>
<evidence type="ECO:0000313" key="1">
    <source>
        <dbReference type="EMBL" id="SFF48488.1"/>
    </source>
</evidence>
<protein>
    <submittedName>
        <fullName evidence="1">Uncharacterized protein</fullName>
    </submittedName>
</protein>
<keyword evidence="2" id="KW-1185">Reference proteome</keyword>
<sequence>MLIILDLSFVEKFLLRVINSDFNGVLYFFENYIKDDQNGYSKFDILTLQEDDDDK</sequence>
<reference evidence="2" key="1">
    <citation type="submission" date="2016-10" db="EMBL/GenBank/DDBJ databases">
        <authorList>
            <person name="Varghese N."/>
            <person name="Submissions S."/>
        </authorList>
    </citation>
    <scope>NUCLEOTIDE SEQUENCE [LARGE SCALE GENOMIC DNA]</scope>
    <source>
        <strain evidence="2">CGMCC 1.10223</strain>
    </source>
</reference>
<organism evidence="1 2">
    <name type="scientific">Paenibacillus algorifonticola</name>
    <dbReference type="NCBI Taxonomy" id="684063"/>
    <lineage>
        <taxon>Bacteria</taxon>
        <taxon>Bacillati</taxon>
        <taxon>Bacillota</taxon>
        <taxon>Bacilli</taxon>
        <taxon>Bacillales</taxon>
        <taxon>Paenibacillaceae</taxon>
        <taxon>Paenibacillus</taxon>
    </lineage>
</organism>
<dbReference type="EMBL" id="FONN01000051">
    <property type="protein sequence ID" value="SFF48488.1"/>
    <property type="molecule type" value="Genomic_DNA"/>
</dbReference>
<accession>A0A1I2J376</accession>
<proteinExistence type="predicted"/>